<dbReference type="PANTHER" id="PTHR35043">
    <property type="entry name" value="TRANSCRIPTION FACTOR DOMAIN-CONTAINING PROTEIN"/>
    <property type="match status" value="1"/>
</dbReference>
<accession>A0A1L7WRY8</accession>
<proteinExistence type="predicted"/>
<dbReference type="PANTHER" id="PTHR35043:SF7">
    <property type="entry name" value="TRANSCRIPTION FACTOR DOMAIN-CONTAINING PROTEIN"/>
    <property type="match status" value="1"/>
</dbReference>
<feature type="chain" id="PRO_5012182743" evidence="2">
    <location>
        <begin position="22"/>
        <end position="423"/>
    </location>
</feature>
<evidence type="ECO:0000313" key="3">
    <source>
        <dbReference type="EMBL" id="CZR55538.1"/>
    </source>
</evidence>
<evidence type="ECO:0000256" key="2">
    <source>
        <dbReference type="SAM" id="SignalP"/>
    </source>
</evidence>
<feature type="transmembrane region" description="Helical" evidence="1">
    <location>
        <begin position="318"/>
        <end position="340"/>
    </location>
</feature>
<protein>
    <submittedName>
        <fullName evidence="3">Uncharacterized protein</fullName>
    </submittedName>
</protein>
<feature type="transmembrane region" description="Helical" evidence="1">
    <location>
        <begin position="69"/>
        <end position="87"/>
    </location>
</feature>
<feature type="transmembrane region" description="Helical" evidence="1">
    <location>
        <begin position="241"/>
        <end position="259"/>
    </location>
</feature>
<keyword evidence="1" id="KW-1133">Transmembrane helix</keyword>
<keyword evidence="1" id="KW-0472">Membrane</keyword>
<dbReference type="Proteomes" id="UP000184330">
    <property type="component" value="Unassembled WGS sequence"/>
</dbReference>
<evidence type="ECO:0000256" key="1">
    <source>
        <dbReference type="SAM" id="Phobius"/>
    </source>
</evidence>
<evidence type="ECO:0000313" key="4">
    <source>
        <dbReference type="Proteomes" id="UP000184330"/>
    </source>
</evidence>
<gene>
    <name evidence="3" type="ORF">PAC_05426</name>
</gene>
<name>A0A1L7WRY8_9HELO</name>
<dbReference type="OrthoDB" id="3550576at2759"/>
<dbReference type="EMBL" id="FJOG01000006">
    <property type="protein sequence ID" value="CZR55538.1"/>
    <property type="molecule type" value="Genomic_DNA"/>
</dbReference>
<keyword evidence="2" id="KW-0732">Signal</keyword>
<feature type="transmembrane region" description="Helical" evidence="1">
    <location>
        <begin position="149"/>
        <end position="167"/>
    </location>
</feature>
<keyword evidence="4" id="KW-1185">Reference proteome</keyword>
<reference evidence="3 4" key="1">
    <citation type="submission" date="2016-03" db="EMBL/GenBank/DDBJ databases">
        <authorList>
            <person name="Ploux O."/>
        </authorList>
    </citation>
    <scope>NUCLEOTIDE SEQUENCE [LARGE SCALE GENOMIC DNA]</scope>
    <source>
        <strain evidence="3 4">UAMH 11012</strain>
    </source>
</reference>
<organism evidence="3 4">
    <name type="scientific">Phialocephala subalpina</name>
    <dbReference type="NCBI Taxonomy" id="576137"/>
    <lineage>
        <taxon>Eukaryota</taxon>
        <taxon>Fungi</taxon>
        <taxon>Dikarya</taxon>
        <taxon>Ascomycota</taxon>
        <taxon>Pezizomycotina</taxon>
        <taxon>Leotiomycetes</taxon>
        <taxon>Helotiales</taxon>
        <taxon>Mollisiaceae</taxon>
        <taxon>Phialocephala</taxon>
        <taxon>Phialocephala fortinii species complex</taxon>
    </lineage>
</organism>
<feature type="transmembrane region" description="Helical" evidence="1">
    <location>
        <begin position="378"/>
        <end position="402"/>
    </location>
</feature>
<sequence length="423" mass="47360">MFSKSFVLFSALFAFFSSAQANTEATSTSISTTASPTPTSSPVSKICGSASLGDGKCGWVSGSSTRSTYSILWSCFAVILLCTYKVIHLSICSEAEYTATWKQWPFYSKKLKKVKWMLVAVLAPEVVASCSCDEWLAAKSIRLEMKSKGYPCSMVLAFYIYMGGLAIRTSSGTILIRHKAYKALMDIDERDDIVAQLPYDQDILDRSKTDSLTVVLACMQSIWLVVQCIGRTVEGTAISELELSTCGFVLCSLTAYALWWNKPYDVEHRTIIELPKATESISRIAEILKENNTDEKTDYGFDRVYLTQIPDHDGIDSLYVVVPLGILLSAVHLAAWNWAFPSQVELWLWRVSSLSLLSTCFVFFLFRVSNLDDTVEKFAAYTSVVIYCIARVIILVQIFLCFRAMPESVYREVAWAQFIPHLS</sequence>
<keyword evidence="1" id="KW-0812">Transmembrane</keyword>
<feature type="signal peptide" evidence="2">
    <location>
        <begin position="1"/>
        <end position="21"/>
    </location>
</feature>
<feature type="transmembrane region" description="Helical" evidence="1">
    <location>
        <begin position="347"/>
        <end position="366"/>
    </location>
</feature>
<dbReference type="AlphaFoldDB" id="A0A1L7WRY8"/>